<proteinExistence type="predicted"/>
<feature type="region of interest" description="Disordered" evidence="1">
    <location>
        <begin position="108"/>
        <end position="194"/>
    </location>
</feature>
<accession>A0A9X0QF39</accession>
<feature type="signal peptide" evidence="2">
    <location>
        <begin position="1"/>
        <end position="29"/>
    </location>
</feature>
<comment type="caution">
    <text evidence="3">The sequence shown here is derived from an EMBL/GenBank/DDBJ whole genome shotgun (WGS) entry which is preliminary data.</text>
</comment>
<organism evidence="3 4">
    <name type="scientific">Tunturiibacter gelidiferens</name>
    <dbReference type="NCBI Taxonomy" id="3069689"/>
    <lineage>
        <taxon>Bacteria</taxon>
        <taxon>Pseudomonadati</taxon>
        <taxon>Acidobacteriota</taxon>
        <taxon>Terriglobia</taxon>
        <taxon>Terriglobales</taxon>
        <taxon>Acidobacteriaceae</taxon>
        <taxon>Tunturiibacter</taxon>
    </lineage>
</organism>
<dbReference type="PROSITE" id="PS51257">
    <property type="entry name" value="PROKAR_LIPOPROTEIN"/>
    <property type="match status" value="1"/>
</dbReference>
<gene>
    <name evidence="3" type="ORF">HDF14_002685</name>
</gene>
<reference evidence="3 4" key="1">
    <citation type="submission" date="2020-08" db="EMBL/GenBank/DDBJ databases">
        <title>Genomic Encyclopedia of Type Strains, Phase IV (KMG-V): Genome sequencing to study the core and pangenomes of soil and plant-associated prokaryotes.</title>
        <authorList>
            <person name="Whitman W."/>
        </authorList>
    </citation>
    <scope>NUCLEOTIDE SEQUENCE [LARGE SCALE GENOMIC DNA]</scope>
    <source>
        <strain evidence="3 4">X5P2</strain>
    </source>
</reference>
<evidence type="ECO:0000256" key="1">
    <source>
        <dbReference type="SAM" id="MobiDB-lite"/>
    </source>
</evidence>
<keyword evidence="2" id="KW-0732">Signal</keyword>
<protein>
    <submittedName>
        <fullName evidence="3">Uncharacterized protein</fullName>
    </submittedName>
</protein>
<sequence length="320" mass="34877">MCRPSRSFRGFYWLVCFVVMFACILSADAQNPDALSPYFEGKQVTVKIDMPATQKGVDIYPNRQPPLDAKSYGDRMKQFGVSLQRGDSVMVTKVKVNKDNVEFQLAGGGYGTAGDNTDTSVHFTPADKSSREKDLENQISNESDPDKRRSLQRELDSVRRDRERRDAYNQARAQDDAARRTDQVGMKRQQGGSRFNIRVNTKAMGDSLTPQVIQDALAQYVSFSGNAAGGPAGGHPNANGPGGDTGLATRPADQGADQASGLKKGLTREQVEAMLGPAVEAHDRTENGMSMTSCTYKSADEKVQADFVNGVLVQYSVSSR</sequence>
<dbReference type="AlphaFoldDB" id="A0A9X0QF39"/>
<evidence type="ECO:0000313" key="3">
    <source>
        <dbReference type="EMBL" id="MBB5329069.1"/>
    </source>
</evidence>
<feature type="compositionally biased region" description="Basic and acidic residues" evidence="1">
    <location>
        <begin position="144"/>
        <end position="182"/>
    </location>
</feature>
<evidence type="ECO:0000313" key="4">
    <source>
        <dbReference type="Proteomes" id="UP000535182"/>
    </source>
</evidence>
<dbReference type="EMBL" id="JACHEB010000005">
    <property type="protein sequence ID" value="MBB5329069.1"/>
    <property type="molecule type" value="Genomic_DNA"/>
</dbReference>
<evidence type="ECO:0000256" key="2">
    <source>
        <dbReference type="SAM" id="SignalP"/>
    </source>
</evidence>
<dbReference type="Proteomes" id="UP000535182">
    <property type="component" value="Unassembled WGS sequence"/>
</dbReference>
<name>A0A9X0QF39_9BACT</name>
<dbReference type="RefSeq" id="WP_183977204.1">
    <property type="nucleotide sequence ID" value="NZ_JACHEB010000005.1"/>
</dbReference>
<feature type="region of interest" description="Disordered" evidence="1">
    <location>
        <begin position="228"/>
        <end position="262"/>
    </location>
</feature>
<feature type="chain" id="PRO_5040837927" evidence="2">
    <location>
        <begin position="30"/>
        <end position="320"/>
    </location>
</feature>
<keyword evidence="4" id="KW-1185">Reference proteome</keyword>